<gene>
    <name evidence="1" type="ORF">PoMZ_05438</name>
</gene>
<dbReference type="PROSITE" id="PS51186">
    <property type="entry name" value="GNAT"/>
    <property type="match status" value="1"/>
</dbReference>
<dbReference type="Proteomes" id="UP000294847">
    <property type="component" value="Chromosome 6"/>
</dbReference>
<proteinExistence type="predicted"/>
<dbReference type="CDD" id="cd04301">
    <property type="entry name" value="NAT_SF"/>
    <property type="match status" value="1"/>
</dbReference>
<protein>
    <submittedName>
        <fullName evidence="1">Uncharacterized protein</fullName>
    </submittedName>
</protein>
<dbReference type="Pfam" id="PF13508">
    <property type="entry name" value="Acetyltransf_7"/>
    <property type="match status" value="1"/>
</dbReference>
<dbReference type="Gene3D" id="3.40.630.30">
    <property type="match status" value="1"/>
</dbReference>
<organism evidence="1 2">
    <name type="scientific">Pyricularia oryzae</name>
    <name type="common">Rice blast fungus</name>
    <name type="synonym">Magnaporthe oryzae</name>
    <dbReference type="NCBI Taxonomy" id="318829"/>
    <lineage>
        <taxon>Eukaryota</taxon>
        <taxon>Fungi</taxon>
        <taxon>Dikarya</taxon>
        <taxon>Ascomycota</taxon>
        <taxon>Pezizomycotina</taxon>
        <taxon>Sordariomycetes</taxon>
        <taxon>Sordariomycetidae</taxon>
        <taxon>Magnaporthales</taxon>
        <taxon>Pyriculariaceae</taxon>
        <taxon>Pyricularia</taxon>
    </lineage>
</organism>
<accession>A0A4P7NNJ6</accession>
<reference evidence="1 2" key="1">
    <citation type="journal article" date="2019" name="Mol. Biol. Evol.">
        <title>Blast fungal genomes show frequent chromosomal changes, gene gains and losses, and effector gene turnover.</title>
        <authorList>
            <person name="Gomez Luciano L.B."/>
            <person name="Jason Tsai I."/>
            <person name="Chuma I."/>
            <person name="Tosa Y."/>
            <person name="Chen Y.H."/>
            <person name="Li J.Y."/>
            <person name="Li M.Y."/>
            <person name="Jade Lu M.Y."/>
            <person name="Nakayashiki H."/>
            <person name="Li W.H."/>
        </authorList>
    </citation>
    <scope>NUCLEOTIDE SEQUENCE [LARGE SCALE GENOMIC DNA]</scope>
    <source>
        <strain evidence="1">MZ5-1-6</strain>
    </source>
</reference>
<name>A0A4P7NNJ6_PYROR</name>
<dbReference type="PANTHER" id="PTHR42791">
    <property type="entry name" value="GNAT FAMILY ACETYLTRANSFERASE"/>
    <property type="match status" value="1"/>
</dbReference>
<sequence>MPLQFGLCEPSDVPRCFEITSRAFGREHGYFEAVFPNHHTPEGRRVGAERLGGALKRPEARLCKVTDTETGELLGFAKWDVYERQPADVQAKDAPSGDYWKDDKAKELSDYFWWEFTRRRWDAVRASGGDLVSLDIMVVDPAHHRRGVGSILMKYGVDEADRLGVEAVVEASRMGRYLYQNFGFEILEDVLIPVPPGHEGPEQFFHWMVRPKTA</sequence>
<dbReference type="VEuPathDB" id="FungiDB:M_BR32_EuGene_00090261"/>
<dbReference type="GO" id="GO:0016747">
    <property type="term" value="F:acyltransferase activity, transferring groups other than amino-acyl groups"/>
    <property type="evidence" value="ECO:0007669"/>
    <property type="project" value="InterPro"/>
</dbReference>
<dbReference type="InterPro" id="IPR016181">
    <property type="entry name" value="Acyl_CoA_acyltransferase"/>
</dbReference>
<dbReference type="InterPro" id="IPR000182">
    <property type="entry name" value="GNAT_dom"/>
</dbReference>
<evidence type="ECO:0000313" key="1">
    <source>
        <dbReference type="EMBL" id="QBZ63750.1"/>
    </source>
</evidence>
<evidence type="ECO:0000313" key="2">
    <source>
        <dbReference type="Proteomes" id="UP000294847"/>
    </source>
</evidence>
<dbReference type="PANTHER" id="PTHR42791:SF14">
    <property type="entry name" value="N-ACETYLTRANSFERASE DOMAIN-CONTAINING PROTEIN"/>
    <property type="match status" value="1"/>
</dbReference>
<dbReference type="SUPFAM" id="SSF55729">
    <property type="entry name" value="Acyl-CoA N-acyltransferases (Nat)"/>
    <property type="match status" value="1"/>
</dbReference>
<dbReference type="AlphaFoldDB" id="A0A4P7NNJ6"/>
<dbReference type="InterPro" id="IPR052523">
    <property type="entry name" value="Trichothecene_AcTrans"/>
</dbReference>
<dbReference type="EMBL" id="CP034209">
    <property type="protein sequence ID" value="QBZ63750.1"/>
    <property type="molecule type" value="Genomic_DNA"/>
</dbReference>